<keyword evidence="4 7" id="KW-0547">Nucleotide-binding</keyword>
<organism evidence="9 10">
    <name type="scientific">Actinomadura macrotermitis</name>
    <dbReference type="NCBI Taxonomy" id="2585200"/>
    <lineage>
        <taxon>Bacteria</taxon>
        <taxon>Bacillati</taxon>
        <taxon>Actinomycetota</taxon>
        <taxon>Actinomycetes</taxon>
        <taxon>Streptosporangiales</taxon>
        <taxon>Thermomonosporaceae</taxon>
        <taxon>Actinomadura</taxon>
    </lineage>
</organism>
<gene>
    <name evidence="9" type="primary">pknD_33</name>
    <name evidence="9" type="ORF">ACRB68_37210</name>
</gene>
<evidence type="ECO:0000256" key="4">
    <source>
        <dbReference type="ARBA" id="ARBA00022741"/>
    </source>
</evidence>
<evidence type="ECO:0000256" key="1">
    <source>
        <dbReference type="ARBA" id="ARBA00012513"/>
    </source>
</evidence>
<evidence type="ECO:0000259" key="8">
    <source>
        <dbReference type="PROSITE" id="PS50011"/>
    </source>
</evidence>
<dbReference type="EMBL" id="WEGH01000002">
    <property type="protein sequence ID" value="MQY05644.1"/>
    <property type="molecule type" value="Genomic_DNA"/>
</dbReference>
<dbReference type="EC" id="2.7.11.1" evidence="1"/>
<accession>A0A7K0BYD6</accession>
<feature type="binding site" evidence="7">
    <location>
        <position position="37"/>
    </location>
    <ligand>
        <name>ATP</name>
        <dbReference type="ChEBI" id="CHEBI:30616"/>
    </ligand>
</feature>
<keyword evidence="5 9" id="KW-0418">Kinase</keyword>
<dbReference type="PROSITE" id="PS00108">
    <property type="entry name" value="PROTEIN_KINASE_ST"/>
    <property type="match status" value="1"/>
</dbReference>
<dbReference type="SMART" id="SM00220">
    <property type="entry name" value="S_TKc"/>
    <property type="match status" value="1"/>
</dbReference>
<reference evidence="9 10" key="1">
    <citation type="submission" date="2019-10" db="EMBL/GenBank/DDBJ databases">
        <title>Actinomadura rubteroloni sp. nov. and Actinomadura macrotermitis sp. nov., isolated from the gut of fungus growing-termite Macrotermes natalensis.</title>
        <authorList>
            <person name="Benndorf R."/>
            <person name="Martin K."/>
            <person name="Kuefner M."/>
            <person name="De Beer W."/>
            <person name="Kaster A.-K."/>
            <person name="Vollmers J."/>
            <person name="Poulsen M."/>
            <person name="Beemelmanns C."/>
        </authorList>
    </citation>
    <scope>NUCLEOTIDE SEQUENCE [LARGE SCALE GENOMIC DNA]</scope>
    <source>
        <strain evidence="9 10">RB68</strain>
    </source>
</reference>
<feature type="domain" description="Protein kinase" evidence="8">
    <location>
        <begin position="8"/>
        <end position="269"/>
    </location>
</feature>
<dbReference type="SUPFAM" id="SSF56112">
    <property type="entry name" value="Protein kinase-like (PK-like)"/>
    <property type="match status" value="1"/>
</dbReference>
<dbReference type="PROSITE" id="PS50011">
    <property type="entry name" value="PROTEIN_KINASE_DOM"/>
    <property type="match status" value="1"/>
</dbReference>
<keyword evidence="6 7" id="KW-0067">ATP-binding</keyword>
<dbReference type="InterPro" id="IPR011009">
    <property type="entry name" value="Kinase-like_dom_sf"/>
</dbReference>
<keyword evidence="3 9" id="KW-0808">Transferase</keyword>
<dbReference type="PANTHER" id="PTHR43289">
    <property type="entry name" value="MITOGEN-ACTIVATED PROTEIN KINASE KINASE KINASE 20-RELATED"/>
    <property type="match status" value="1"/>
</dbReference>
<dbReference type="InterPro" id="IPR008271">
    <property type="entry name" value="Ser/Thr_kinase_AS"/>
</dbReference>
<evidence type="ECO:0000256" key="2">
    <source>
        <dbReference type="ARBA" id="ARBA00022527"/>
    </source>
</evidence>
<evidence type="ECO:0000313" key="10">
    <source>
        <dbReference type="Proteomes" id="UP000487268"/>
    </source>
</evidence>
<keyword evidence="10" id="KW-1185">Reference proteome</keyword>
<dbReference type="GO" id="GO:0004674">
    <property type="term" value="F:protein serine/threonine kinase activity"/>
    <property type="evidence" value="ECO:0007669"/>
    <property type="project" value="UniProtKB-KW"/>
</dbReference>
<evidence type="ECO:0000256" key="5">
    <source>
        <dbReference type="ARBA" id="ARBA00022777"/>
    </source>
</evidence>
<dbReference type="Proteomes" id="UP000487268">
    <property type="component" value="Unassembled WGS sequence"/>
</dbReference>
<evidence type="ECO:0000256" key="6">
    <source>
        <dbReference type="ARBA" id="ARBA00022840"/>
    </source>
</evidence>
<keyword evidence="2" id="KW-0723">Serine/threonine-protein kinase</keyword>
<dbReference type="PANTHER" id="PTHR43289:SF6">
    <property type="entry name" value="SERINE_THREONINE-PROTEIN KINASE NEKL-3"/>
    <property type="match status" value="1"/>
</dbReference>
<dbReference type="PROSITE" id="PS00107">
    <property type="entry name" value="PROTEIN_KINASE_ATP"/>
    <property type="match status" value="1"/>
</dbReference>
<evidence type="ECO:0000256" key="3">
    <source>
        <dbReference type="ARBA" id="ARBA00022679"/>
    </source>
</evidence>
<dbReference type="AlphaFoldDB" id="A0A7K0BYD6"/>
<dbReference type="Pfam" id="PF00069">
    <property type="entry name" value="Pkinase"/>
    <property type="match status" value="1"/>
</dbReference>
<evidence type="ECO:0000256" key="7">
    <source>
        <dbReference type="PROSITE-ProRule" id="PRU10141"/>
    </source>
</evidence>
<comment type="caution">
    <text evidence="9">The sequence shown here is derived from an EMBL/GenBank/DDBJ whole genome shotgun (WGS) entry which is preliminary data.</text>
</comment>
<dbReference type="GO" id="GO:0005524">
    <property type="term" value="F:ATP binding"/>
    <property type="evidence" value="ECO:0007669"/>
    <property type="project" value="UniProtKB-UniRule"/>
</dbReference>
<dbReference type="InterPro" id="IPR017441">
    <property type="entry name" value="Protein_kinase_ATP_BS"/>
</dbReference>
<dbReference type="InterPro" id="IPR000719">
    <property type="entry name" value="Prot_kinase_dom"/>
</dbReference>
<dbReference type="CDD" id="cd14014">
    <property type="entry name" value="STKc_PknB_like"/>
    <property type="match status" value="1"/>
</dbReference>
<evidence type="ECO:0000313" key="9">
    <source>
        <dbReference type="EMBL" id="MQY05644.1"/>
    </source>
</evidence>
<dbReference type="Gene3D" id="1.10.510.10">
    <property type="entry name" value="Transferase(Phosphotransferase) domain 1"/>
    <property type="match status" value="1"/>
</dbReference>
<name>A0A7K0BYD6_9ACTN</name>
<dbReference type="Gene3D" id="3.30.200.20">
    <property type="entry name" value="Phosphorylase Kinase, domain 1"/>
    <property type="match status" value="1"/>
</dbReference>
<protein>
    <recommendedName>
        <fullName evidence="1">non-specific serine/threonine protein kinase</fullName>
        <ecNumber evidence="1">2.7.11.1</ecNumber>
    </recommendedName>
</protein>
<sequence length="477" mass="51633">MIPLGQRYRLLSPVGQGGMGIVWRAYDEMLDRDVAIKEVRLSERLGTDEHRLVYRRLVDEARATAALHHPGVAALYDVLVEDGRPWLVMEYLDARSLRQLVDEEGPLPTARAAEVGLAVLSVLRAAHGAGILHRDVKPSNVLLCSDGRVLLTDFGLAVHAQNGQNVTDTLPPGIEGSPAYLPPERVRGEPGTEASDMWSLGATLYTAIEGTSPFLRAHAIASMLAVLLHEYEPPARAGVLKPMIDGLLQPDPADRLDADTTERLLRAAVELQEQTAHGPAIWRWPRVGALGSTAVFVVGVVAAGAWSARWDAVGKSDAAALVAGSSPRTVAYHEPAGYTVEVPAGWRHARRRDGAVEWADPASGLRLRIAPAGQQAGDALAGLRRAEQRAGRHYPGYRRLRLETAPDIAGGAAEWEFVWHPGGNAGGGTAEDAAGLHALRSRAAGYDFTFTAPDSRWTPGQRVYDRILRSFRPDRER</sequence>
<proteinExistence type="predicted"/>